<evidence type="ECO:0000256" key="3">
    <source>
        <dbReference type="ARBA" id="ARBA00022679"/>
    </source>
</evidence>
<keyword evidence="3 6" id="KW-0808">Transferase</keyword>
<dbReference type="CDD" id="cd00685">
    <property type="entry name" value="Trans_IPPS_HT"/>
    <property type="match status" value="1"/>
</dbReference>
<dbReference type="AlphaFoldDB" id="Q021Q1"/>
<organism evidence="7">
    <name type="scientific">Solibacter usitatus (strain Ellin6076)</name>
    <dbReference type="NCBI Taxonomy" id="234267"/>
    <lineage>
        <taxon>Bacteria</taxon>
        <taxon>Pseudomonadati</taxon>
        <taxon>Acidobacteriota</taxon>
        <taxon>Terriglobia</taxon>
        <taxon>Bryobacterales</taxon>
        <taxon>Solibacteraceae</taxon>
        <taxon>Candidatus Solibacter</taxon>
    </lineage>
</organism>
<dbReference type="SFLD" id="SFLDS00005">
    <property type="entry name" value="Isoprenoid_Synthase_Type_I"/>
    <property type="match status" value="1"/>
</dbReference>
<accession>Q021Q1</accession>
<evidence type="ECO:0000256" key="4">
    <source>
        <dbReference type="ARBA" id="ARBA00022723"/>
    </source>
</evidence>
<dbReference type="InterPro" id="IPR008949">
    <property type="entry name" value="Isoprenoid_synthase_dom_sf"/>
</dbReference>
<keyword evidence="5" id="KW-0460">Magnesium</keyword>
<dbReference type="FunCoup" id="Q021Q1">
    <property type="interactions" value="511"/>
</dbReference>
<dbReference type="KEGG" id="sus:Acid_3351"/>
<dbReference type="eggNOG" id="COG0142">
    <property type="taxonomic scope" value="Bacteria"/>
</dbReference>
<dbReference type="Pfam" id="PF00348">
    <property type="entry name" value="polyprenyl_synt"/>
    <property type="match status" value="1"/>
</dbReference>
<evidence type="ECO:0000256" key="5">
    <source>
        <dbReference type="ARBA" id="ARBA00022842"/>
    </source>
</evidence>
<dbReference type="InterPro" id="IPR000092">
    <property type="entry name" value="Polyprenyl_synt"/>
</dbReference>
<gene>
    <name evidence="7" type="ordered locus">Acid_3351</name>
</gene>
<dbReference type="PANTHER" id="PTHR12001:SF69">
    <property type="entry name" value="ALL TRANS-POLYPRENYL-DIPHOSPHATE SYNTHASE PDSS1"/>
    <property type="match status" value="1"/>
</dbReference>
<dbReference type="OrthoDB" id="9805316at2"/>
<comment type="similarity">
    <text evidence="2 6">Belongs to the FPP/GGPP synthase family.</text>
</comment>
<name>Q021Q1_SOLUE</name>
<evidence type="ECO:0000256" key="2">
    <source>
        <dbReference type="ARBA" id="ARBA00006706"/>
    </source>
</evidence>
<comment type="cofactor">
    <cofactor evidence="1">
        <name>Mg(2+)</name>
        <dbReference type="ChEBI" id="CHEBI:18420"/>
    </cofactor>
</comment>
<dbReference type="SUPFAM" id="SSF48576">
    <property type="entry name" value="Terpenoid synthases"/>
    <property type="match status" value="1"/>
</dbReference>
<dbReference type="STRING" id="234267.Acid_3351"/>
<proteinExistence type="inferred from homology"/>
<dbReference type="GO" id="GO:0008299">
    <property type="term" value="P:isoprenoid biosynthetic process"/>
    <property type="evidence" value="ECO:0007669"/>
    <property type="project" value="InterPro"/>
</dbReference>
<dbReference type="HOGENOM" id="CLU_014015_2_0_0"/>
<sequence length="333" mass="37002">MNLGKLGQALTAREIFDLIQDDLEQVEKKITAESVASVDAVTAIGQYLQSAGGKRLRPALLLLSAKLVGNGGPSAIQLGAVVELIHAATLVHDDVIDTAQTRRGRPSTNVKWGNHTCVLAGDWLYMQAFQIALRERSFQMLDLLIGLTQMMVEGELLQLERIGRINVSEADCMELVDRKTACLFSVCARLGGLCGHTDPQTQEKLGEYAWNLGMAFQLVDDVLDFTSREKVLGKPVGGDLREGKVTLPLVYALERAAPEERKLVETILEDRTYDRVPFQRILALLEKYQGIERVKERAQAFTDKARQTIAEFPESPYQRALLAVTELVTERDH</sequence>
<protein>
    <submittedName>
        <fullName evidence="7">Geranyltranstransferase</fullName>
        <ecNumber evidence="7">2.5.1.10</ecNumber>
    </submittedName>
</protein>
<dbReference type="GO" id="GO:0046872">
    <property type="term" value="F:metal ion binding"/>
    <property type="evidence" value="ECO:0007669"/>
    <property type="project" value="UniProtKB-KW"/>
</dbReference>
<dbReference type="PROSITE" id="PS00723">
    <property type="entry name" value="POLYPRENYL_SYNTHASE_1"/>
    <property type="match status" value="1"/>
</dbReference>
<reference evidence="7" key="1">
    <citation type="submission" date="2006-10" db="EMBL/GenBank/DDBJ databases">
        <title>Complete sequence of Solibacter usitatus Ellin6076.</title>
        <authorList>
            <consortium name="US DOE Joint Genome Institute"/>
            <person name="Copeland A."/>
            <person name="Lucas S."/>
            <person name="Lapidus A."/>
            <person name="Barry K."/>
            <person name="Detter J.C."/>
            <person name="Glavina del Rio T."/>
            <person name="Hammon N."/>
            <person name="Israni S."/>
            <person name="Dalin E."/>
            <person name="Tice H."/>
            <person name="Pitluck S."/>
            <person name="Thompson L.S."/>
            <person name="Brettin T."/>
            <person name="Bruce D."/>
            <person name="Han C."/>
            <person name="Tapia R."/>
            <person name="Gilna P."/>
            <person name="Schmutz J."/>
            <person name="Larimer F."/>
            <person name="Land M."/>
            <person name="Hauser L."/>
            <person name="Kyrpides N."/>
            <person name="Mikhailova N."/>
            <person name="Janssen P.H."/>
            <person name="Kuske C.R."/>
            <person name="Richardson P."/>
        </authorList>
    </citation>
    <scope>NUCLEOTIDE SEQUENCE</scope>
    <source>
        <strain evidence="7">Ellin6076</strain>
    </source>
</reference>
<dbReference type="InParanoid" id="Q021Q1"/>
<evidence type="ECO:0000256" key="1">
    <source>
        <dbReference type="ARBA" id="ARBA00001946"/>
    </source>
</evidence>
<evidence type="ECO:0000313" key="7">
    <source>
        <dbReference type="EMBL" id="ABJ84324.1"/>
    </source>
</evidence>
<dbReference type="Gene3D" id="1.10.600.10">
    <property type="entry name" value="Farnesyl Diphosphate Synthase"/>
    <property type="match status" value="1"/>
</dbReference>
<dbReference type="PANTHER" id="PTHR12001">
    <property type="entry name" value="GERANYLGERANYL PYROPHOSPHATE SYNTHASE"/>
    <property type="match status" value="1"/>
</dbReference>
<dbReference type="PROSITE" id="PS00444">
    <property type="entry name" value="POLYPRENYL_SYNTHASE_2"/>
    <property type="match status" value="1"/>
</dbReference>
<dbReference type="EMBL" id="CP000473">
    <property type="protein sequence ID" value="ABJ84324.1"/>
    <property type="molecule type" value="Genomic_DNA"/>
</dbReference>
<evidence type="ECO:0000256" key="6">
    <source>
        <dbReference type="RuleBase" id="RU004466"/>
    </source>
</evidence>
<dbReference type="InterPro" id="IPR033749">
    <property type="entry name" value="Polyprenyl_synt_CS"/>
</dbReference>
<dbReference type="EC" id="2.5.1.10" evidence="7"/>
<keyword evidence="4" id="KW-0479">Metal-binding</keyword>
<dbReference type="GO" id="GO:0004337">
    <property type="term" value="F:(2E,6E)-farnesyl diphosphate synthase activity"/>
    <property type="evidence" value="ECO:0007669"/>
    <property type="project" value="UniProtKB-EC"/>
</dbReference>